<keyword evidence="3" id="KW-1133">Transmembrane helix</keyword>
<evidence type="ECO:0000256" key="3">
    <source>
        <dbReference type="SAM" id="Phobius"/>
    </source>
</evidence>
<dbReference type="PANTHER" id="PTHR33392">
    <property type="entry name" value="POLYISOPRENYL-TEICHOIC ACID--PEPTIDOGLYCAN TEICHOIC ACID TRANSFERASE TAGU"/>
    <property type="match status" value="1"/>
</dbReference>
<evidence type="ECO:0000259" key="4">
    <source>
        <dbReference type="Pfam" id="PF03816"/>
    </source>
</evidence>
<dbReference type="InterPro" id="IPR004474">
    <property type="entry name" value="LytR_CpsA_psr"/>
</dbReference>
<sequence>MTDDPDRQADLDWLYGRPAAEQPEPPRPSPGGAAVPDAAAGGAAGRPRVSTPAYDTSHLGSRAAEQPRARHSASPSRPQPAQASRPPQRPAQHPSAAPAPQHARPAPRKRRPRSPLRIIVILLVAFVVWLVAVPVIALGRMGSVEESNSAYRLARQPGTAVLLVGSDSREGVDGARADTILILYRPPTGRSVLISLPRDSYVTIPGYGQNKLNAAYSYGGAALLQDTVEQATGVQLDGYLEIGFEGFTDLVNAVGGIEVCVDTAVNDELSGLDLPAGCSLIKGDMALAYVRMRYSDPEGDIGRAKRQREVIGKVVAKAATPSTILNPIKYWSTAMAVASMLNKGDQTGLLDLMGAGMALLSVSGGNGLSLVVPIASTDGWTDDGQSVVIWDDAAAAELFGNIARGDTSDLDRFIS</sequence>
<evidence type="ECO:0000313" key="6">
    <source>
        <dbReference type="Proteomes" id="UP001431656"/>
    </source>
</evidence>
<dbReference type="Gene3D" id="3.40.630.190">
    <property type="entry name" value="LCP protein"/>
    <property type="match status" value="1"/>
</dbReference>
<proteinExistence type="inferred from homology"/>
<organism evidence="5 6">
    <name type="scientific">Brooklawnia propionicigenes</name>
    <dbReference type="NCBI Taxonomy" id="3041175"/>
    <lineage>
        <taxon>Bacteria</taxon>
        <taxon>Bacillati</taxon>
        <taxon>Actinomycetota</taxon>
        <taxon>Actinomycetes</taxon>
        <taxon>Propionibacteriales</taxon>
        <taxon>Propionibacteriaceae</taxon>
        <taxon>Brooklawnia</taxon>
    </lineage>
</organism>
<keyword evidence="3" id="KW-0472">Membrane</keyword>
<dbReference type="InterPro" id="IPR050922">
    <property type="entry name" value="LytR/CpsA/Psr_CW_biosynth"/>
</dbReference>
<feature type="region of interest" description="Disordered" evidence="2">
    <location>
        <begin position="1"/>
        <end position="111"/>
    </location>
</feature>
<gene>
    <name evidence="5" type="ORF">brsh051_23110</name>
</gene>
<accession>A0AAN0KJ54</accession>
<keyword evidence="3" id="KW-0812">Transmembrane</keyword>
<protein>
    <recommendedName>
        <fullName evidence="4">Cell envelope-related transcriptional attenuator domain-containing protein</fullName>
    </recommendedName>
</protein>
<dbReference type="RefSeq" id="WP_286265139.1">
    <property type="nucleotide sequence ID" value="NZ_AP028056.1"/>
</dbReference>
<dbReference type="PANTHER" id="PTHR33392:SF6">
    <property type="entry name" value="POLYISOPRENYL-TEICHOIC ACID--PEPTIDOGLYCAN TEICHOIC ACID TRANSFERASE TAGU"/>
    <property type="match status" value="1"/>
</dbReference>
<keyword evidence="6" id="KW-1185">Reference proteome</keyword>
<feature type="transmembrane region" description="Helical" evidence="3">
    <location>
        <begin position="118"/>
        <end position="139"/>
    </location>
</feature>
<dbReference type="AlphaFoldDB" id="A0AAN0KJ54"/>
<feature type="domain" description="Cell envelope-related transcriptional attenuator" evidence="4">
    <location>
        <begin position="176"/>
        <end position="319"/>
    </location>
</feature>
<evidence type="ECO:0000256" key="2">
    <source>
        <dbReference type="SAM" id="MobiDB-lite"/>
    </source>
</evidence>
<dbReference type="Pfam" id="PF03816">
    <property type="entry name" value="LytR_cpsA_psr"/>
    <property type="match status" value="1"/>
</dbReference>
<evidence type="ECO:0000256" key="1">
    <source>
        <dbReference type="ARBA" id="ARBA00006068"/>
    </source>
</evidence>
<dbReference type="NCBIfam" id="TIGR00350">
    <property type="entry name" value="lytR_cpsA_psr"/>
    <property type="match status" value="1"/>
</dbReference>
<evidence type="ECO:0000313" key="5">
    <source>
        <dbReference type="EMBL" id="BEH03030.1"/>
    </source>
</evidence>
<feature type="compositionally biased region" description="Basic and acidic residues" evidence="2">
    <location>
        <begin position="1"/>
        <end position="10"/>
    </location>
</feature>
<feature type="compositionally biased region" description="Low complexity" evidence="2">
    <location>
        <begin position="30"/>
        <end position="50"/>
    </location>
</feature>
<reference evidence="5" key="1">
    <citation type="journal article" date="2024" name="Int. J. Syst. Evol. Microbiol.">
        <title>Brooklawnia propionicigenes sp. nov., a facultatively anaerobic, propionate-producing bacterium isolated from a methanogenic reactor treating waste from cattle farms.</title>
        <authorList>
            <person name="Akita Y."/>
            <person name="Ueki A."/>
            <person name="Tonouchi A."/>
            <person name="Sugawara Y."/>
            <person name="Honma S."/>
            <person name="Kaku N."/>
            <person name="Ueki K."/>
        </authorList>
    </citation>
    <scope>NUCLEOTIDE SEQUENCE</scope>
    <source>
        <strain evidence="5">SH051</strain>
    </source>
</reference>
<dbReference type="EMBL" id="AP028056">
    <property type="protein sequence ID" value="BEH03030.1"/>
    <property type="molecule type" value="Genomic_DNA"/>
</dbReference>
<feature type="compositionally biased region" description="Low complexity" evidence="2">
    <location>
        <begin position="72"/>
        <end position="104"/>
    </location>
</feature>
<dbReference type="Proteomes" id="UP001431656">
    <property type="component" value="Chromosome"/>
</dbReference>
<dbReference type="KEGG" id="broo:brsh051_23110"/>
<comment type="similarity">
    <text evidence="1">Belongs to the LytR/CpsA/Psr (LCP) family.</text>
</comment>
<name>A0AAN0KJ54_9ACTN</name>